<comment type="caution">
    <text evidence="2">The sequence shown here is derived from an EMBL/GenBank/DDBJ whole genome shotgun (WGS) entry which is preliminary data.</text>
</comment>
<sequence length="52" mass="5807">VTISKSAGKTIRKSGRKILKRLGLSFAGELIPFFGDIAFCWTLAVYFELKNN</sequence>
<dbReference type="EMBL" id="BARV01000361">
    <property type="protein sequence ID" value="GAH97362.1"/>
    <property type="molecule type" value="Genomic_DNA"/>
</dbReference>
<evidence type="ECO:0000256" key="1">
    <source>
        <dbReference type="SAM" id="Phobius"/>
    </source>
</evidence>
<keyword evidence="1" id="KW-1133">Transmembrane helix</keyword>
<feature type="transmembrane region" description="Helical" evidence="1">
    <location>
        <begin position="22"/>
        <end position="47"/>
    </location>
</feature>
<reference evidence="2" key="1">
    <citation type="journal article" date="2014" name="Front. Microbiol.">
        <title>High frequency of phylogenetically diverse reductive dehalogenase-homologous genes in deep subseafloor sedimentary metagenomes.</title>
        <authorList>
            <person name="Kawai M."/>
            <person name="Futagami T."/>
            <person name="Toyoda A."/>
            <person name="Takaki Y."/>
            <person name="Nishi S."/>
            <person name="Hori S."/>
            <person name="Arai W."/>
            <person name="Tsubouchi T."/>
            <person name="Morono Y."/>
            <person name="Uchiyama I."/>
            <person name="Ito T."/>
            <person name="Fujiyama A."/>
            <person name="Inagaki F."/>
            <person name="Takami H."/>
        </authorList>
    </citation>
    <scope>NUCLEOTIDE SEQUENCE</scope>
    <source>
        <strain evidence="2">Expedition CK06-06</strain>
    </source>
</reference>
<evidence type="ECO:0000313" key="2">
    <source>
        <dbReference type="EMBL" id="GAH97362.1"/>
    </source>
</evidence>
<gene>
    <name evidence="2" type="ORF">S06H3_01444</name>
</gene>
<feature type="non-terminal residue" evidence="2">
    <location>
        <position position="1"/>
    </location>
</feature>
<proteinExistence type="predicted"/>
<organism evidence="2">
    <name type="scientific">marine sediment metagenome</name>
    <dbReference type="NCBI Taxonomy" id="412755"/>
    <lineage>
        <taxon>unclassified sequences</taxon>
        <taxon>metagenomes</taxon>
        <taxon>ecological metagenomes</taxon>
    </lineage>
</organism>
<dbReference type="AlphaFoldDB" id="X1JTE8"/>
<accession>X1JTE8</accession>
<protein>
    <submittedName>
        <fullName evidence="2">Uncharacterized protein</fullName>
    </submittedName>
</protein>
<keyword evidence="1" id="KW-0812">Transmembrane</keyword>
<keyword evidence="1" id="KW-0472">Membrane</keyword>
<name>X1JTE8_9ZZZZ</name>